<keyword evidence="3" id="KW-1185">Reference proteome</keyword>
<dbReference type="Pfam" id="PF03475">
    <property type="entry name" value="YiiM_3-alpha"/>
    <property type="match status" value="1"/>
</dbReference>
<comment type="caution">
    <text evidence="2">The sequence shown here is derived from an EMBL/GenBank/DDBJ whole genome shotgun (WGS) entry which is preliminary data.</text>
</comment>
<organism evidence="2 3">
    <name type="scientific">Acidovorax soli</name>
    <dbReference type="NCBI Taxonomy" id="592050"/>
    <lineage>
        <taxon>Bacteria</taxon>
        <taxon>Pseudomonadati</taxon>
        <taxon>Pseudomonadota</taxon>
        <taxon>Betaproteobacteria</taxon>
        <taxon>Burkholderiales</taxon>
        <taxon>Comamonadaceae</taxon>
        <taxon>Acidovorax</taxon>
    </lineage>
</organism>
<dbReference type="SUPFAM" id="SSF50800">
    <property type="entry name" value="PK beta-barrel domain-like"/>
    <property type="match status" value="1"/>
</dbReference>
<dbReference type="EMBL" id="JACHLK010000001">
    <property type="protein sequence ID" value="MBB6557799.1"/>
    <property type="molecule type" value="Genomic_DNA"/>
</dbReference>
<proteinExistence type="predicted"/>
<dbReference type="PANTHER" id="PTHR30212:SF2">
    <property type="entry name" value="PROTEIN YIIM"/>
    <property type="match status" value="1"/>
</dbReference>
<dbReference type="PANTHER" id="PTHR30212">
    <property type="entry name" value="PROTEIN YIIM"/>
    <property type="match status" value="1"/>
</dbReference>
<feature type="domain" description="MOSC" evidence="1">
    <location>
        <begin position="33"/>
        <end position="170"/>
    </location>
</feature>
<dbReference type="RefSeq" id="WP_184855224.1">
    <property type="nucleotide sequence ID" value="NZ_JACHLK010000001.1"/>
</dbReference>
<dbReference type="InterPro" id="IPR005163">
    <property type="entry name" value="Tri_helical_YiiM-like"/>
</dbReference>
<dbReference type="Proteomes" id="UP000575083">
    <property type="component" value="Unassembled WGS sequence"/>
</dbReference>
<gene>
    <name evidence="2" type="ORF">HNP48_000463</name>
</gene>
<evidence type="ECO:0000259" key="1">
    <source>
        <dbReference type="PROSITE" id="PS51340"/>
    </source>
</evidence>
<sequence>MTPVLLGQVAAVLRGAAVPFGDRPDVRSAIAKHAVTGPVRVDAAGLQGDEQGDTRIHGGPDKAVHQYPLDHYAAWRSELGDLPVLERPGAFGENIASTGMAEADLCWGDQVRMGSVLFEVAQTRQPCWKLNTRFGQRDMALRLQRTGRTGWYYRVLEPGTLQAGDAITLVARPHADWPLSRVIEVLYHRTLDAGLLRALAALPQLPPSWQKLVARRLEQGEVEDWDRRTQGR</sequence>
<dbReference type="InterPro" id="IPR052353">
    <property type="entry name" value="Benzoxazolinone_Detox_Enz"/>
</dbReference>
<dbReference type="PROSITE" id="PS51340">
    <property type="entry name" value="MOSC"/>
    <property type="match status" value="1"/>
</dbReference>
<accession>A0A7X0P9P2</accession>
<dbReference type="GO" id="GO:0030151">
    <property type="term" value="F:molybdenum ion binding"/>
    <property type="evidence" value="ECO:0007669"/>
    <property type="project" value="InterPro"/>
</dbReference>
<dbReference type="InterPro" id="IPR005302">
    <property type="entry name" value="MoCF_Sase_C"/>
</dbReference>
<dbReference type="GO" id="GO:0003824">
    <property type="term" value="F:catalytic activity"/>
    <property type="evidence" value="ECO:0007669"/>
    <property type="project" value="InterPro"/>
</dbReference>
<reference evidence="2 3" key="1">
    <citation type="submission" date="2020-08" db="EMBL/GenBank/DDBJ databases">
        <title>Functional genomics of gut bacteria from endangered species of beetles.</title>
        <authorList>
            <person name="Carlos-Shanley C."/>
        </authorList>
    </citation>
    <scope>NUCLEOTIDE SEQUENCE [LARGE SCALE GENOMIC DNA]</scope>
    <source>
        <strain evidence="2 3">S00198</strain>
    </source>
</reference>
<dbReference type="InterPro" id="IPR011037">
    <property type="entry name" value="Pyrv_Knase-like_insert_dom_sf"/>
</dbReference>
<protein>
    <submittedName>
        <fullName evidence="2">MOSC domain-containing protein YiiM</fullName>
    </submittedName>
</protein>
<dbReference type="GO" id="GO:0030170">
    <property type="term" value="F:pyridoxal phosphate binding"/>
    <property type="evidence" value="ECO:0007669"/>
    <property type="project" value="InterPro"/>
</dbReference>
<evidence type="ECO:0000313" key="2">
    <source>
        <dbReference type="EMBL" id="MBB6557799.1"/>
    </source>
</evidence>
<dbReference type="Pfam" id="PF03473">
    <property type="entry name" value="MOSC"/>
    <property type="match status" value="1"/>
</dbReference>
<dbReference type="AlphaFoldDB" id="A0A7X0P9P2"/>
<name>A0A7X0P9P2_9BURK</name>
<dbReference type="Gene3D" id="2.40.33.20">
    <property type="entry name" value="PK beta-barrel domain-like"/>
    <property type="match status" value="1"/>
</dbReference>
<evidence type="ECO:0000313" key="3">
    <source>
        <dbReference type="Proteomes" id="UP000575083"/>
    </source>
</evidence>